<gene>
    <name evidence="1" type="ORF">ACFSJS_25090</name>
</gene>
<keyword evidence="2" id="KW-1185">Reference proteome</keyword>
<evidence type="ECO:0000313" key="1">
    <source>
        <dbReference type="EMBL" id="MFD1832894.1"/>
    </source>
</evidence>
<dbReference type="RefSeq" id="WP_380904242.1">
    <property type="nucleotide sequence ID" value="NZ_JBHUFU010000021.1"/>
</dbReference>
<proteinExistence type="predicted"/>
<dbReference type="EMBL" id="JBHUFU010000021">
    <property type="protein sequence ID" value="MFD1832894.1"/>
    <property type="molecule type" value="Genomic_DNA"/>
</dbReference>
<dbReference type="Proteomes" id="UP001597365">
    <property type="component" value="Unassembled WGS sequence"/>
</dbReference>
<accession>A0ABW4PRJ1</accession>
<evidence type="ECO:0000313" key="2">
    <source>
        <dbReference type="Proteomes" id="UP001597365"/>
    </source>
</evidence>
<name>A0ABW4PRJ1_9ACTN</name>
<reference evidence="2" key="1">
    <citation type="journal article" date="2019" name="Int. J. Syst. Evol. Microbiol.">
        <title>The Global Catalogue of Microorganisms (GCM) 10K type strain sequencing project: providing services to taxonomists for standard genome sequencing and annotation.</title>
        <authorList>
            <consortium name="The Broad Institute Genomics Platform"/>
            <consortium name="The Broad Institute Genome Sequencing Center for Infectious Disease"/>
            <person name="Wu L."/>
            <person name="Ma J."/>
        </authorList>
    </citation>
    <scope>NUCLEOTIDE SEQUENCE [LARGE SCALE GENOMIC DNA]</scope>
    <source>
        <strain evidence="2">CGMCC 4.7455</strain>
    </source>
</reference>
<protein>
    <submittedName>
        <fullName evidence="1">Uncharacterized protein</fullName>
    </submittedName>
</protein>
<comment type="caution">
    <text evidence="1">The sequence shown here is derived from an EMBL/GenBank/DDBJ whole genome shotgun (WGS) entry which is preliminary data.</text>
</comment>
<organism evidence="1 2">
    <name type="scientific">Streptomyces desertarenae</name>
    <dbReference type="NCBI Taxonomy" id="2666184"/>
    <lineage>
        <taxon>Bacteria</taxon>
        <taxon>Bacillati</taxon>
        <taxon>Actinomycetota</taxon>
        <taxon>Actinomycetes</taxon>
        <taxon>Kitasatosporales</taxon>
        <taxon>Streptomycetaceae</taxon>
        <taxon>Streptomyces</taxon>
    </lineage>
</organism>
<sequence length="233" mass="25196">MLRVLDYPGRRAEAPVTALGLDDMVALLGDSPPIEGTGPAYAARLDDGPEPILAYCAASAIAVHLAHRSREPRPLIFFDPMPATDDDIARAYATAVAQVPGGSEPPGPLGELPSEPEAFLNAVREDLTRRAERALRALGLEDEVVIEPVAHFVRQHLSYLSYLLAARGELPDGPVGPMLQVLSREHSDHRGWLPAGELHTVRIDSDPTGLTAHEASRSSVMSFLTAVTRRQHR</sequence>